<dbReference type="PANTHER" id="PTHR47829:SF1">
    <property type="entry name" value="HAD FAMILY PHOSPHATASE"/>
    <property type="match status" value="1"/>
</dbReference>
<dbReference type="InterPro" id="IPR052898">
    <property type="entry name" value="ACAD10-like"/>
</dbReference>
<dbReference type="Pfam" id="PF00702">
    <property type="entry name" value="Hydrolase"/>
    <property type="match status" value="1"/>
</dbReference>
<dbReference type="InterPro" id="IPR036412">
    <property type="entry name" value="HAD-like_sf"/>
</dbReference>
<organism evidence="1 2">
    <name type="scientific">Clydaea vesicula</name>
    <dbReference type="NCBI Taxonomy" id="447962"/>
    <lineage>
        <taxon>Eukaryota</taxon>
        <taxon>Fungi</taxon>
        <taxon>Fungi incertae sedis</taxon>
        <taxon>Chytridiomycota</taxon>
        <taxon>Chytridiomycota incertae sedis</taxon>
        <taxon>Chytridiomycetes</taxon>
        <taxon>Lobulomycetales</taxon>
        <taxon>Lobulomycetaceae</taxon>
        <taxon>Clydaea</taxon>
    </lineage>
</organism>
<dbReference type="EMBL" id="JADGJW010002145">
    <property type="protein sequence ID" value="KAJ3199294.1"/>
    <property type="molecule type" value="Genomic_DNA"/>
</dbReference>
<dbReference type="AlphaFoldDB" id="A0AAD5XUC7"/>
<feature type="non-terminal residue" evidence="1">
    <location>
        <position position="194"/>
    </location>
</feature>
<dbReference type="PANTHER" id="PTHR47829">
    <property type="entry name" value="HYDROLASE, PUTATIVE (AFU_ORTHOLOGUE AFUA_1G12880)-RELATED"/>
    <property type="match status" value="1"/>
</dbReference>
<dbReference type="GO" id="GO:0016791">
    <property type="term" value="F:phosphatase activity"/>
    <property type="evidence" value="ECO:0007669"/>
    <property type="project" value="UniProtKB-ARBA"/>
</dbReference>
<keyword evidence="2" id="KW-1185">Reference proteome</keyword>
<dbReference type="Proteomes" id="UP001211065">
    <property type="component" value="Unassembled WGS sequence"/>
</dbReference>
<dbReference type="InterPro" id="IPR023214">
    <property type="entry name" value="HAD_sf"/>
</dbReference>
<dbReference type="SUPFAM" id="SSF56784">
    <property type="entry name" value="HAD-like"/>
    <property type="match status" value="1"/>
</dbReference>
<dbReference type="NCBIfam" id="TIGR01509">
    <property type="entry name" value="HAD-SF-IA-v3"/>
    <property type="match status" value="1"/>
</dbReference>
<evidence type="ECO:0000313" key="1">
    <source>
        <dbReference type="EMBL" id="KAJ3199294.1"/>
    </source>
</evidence>
<evidence type="ECO:0000313" key="2">
    <source>
        <dbReference type="Proteomes" id="UP001211065"/>
    </source>
</evidence>
<protein>
    <submittedName>
        <fullName evidence="1">Uncharacterized protein</fullName>
    </submittedName>
</protein>
<sequence length="194" mass="22935">ERDDIDLNQFFPLFTKELNDQKNKENYIHWISTKKNVNVKDLKLDNIPFIDGRELFFLMMNQTLFVNELMLNAIKKLKESKRFKLCALTNNFKDPENLFPKLPKRLTKHFDFFIESWVIKMRKPDPRIFSYTCDLIKELPKDCLFLDDLNPNLRAAQKCNLQCIKVSLGNTVKAIKEMESITGVNLLDNDESRL</sequence>
<reference evidence="1" key="1">
    <citation type="submission" date="2020-05" db="EMBL/GenBank/DDBJ databases">
        <title>Phylogenomic resolution of chytrid fungi.</title>
        <authorList>
            <person name="Stajich J.E."/>
            <person name="Amses K."/>
            <person name="Simmons R."/>
            <person name="Seto K."/>
            <person name="Myers J."/>
            <person name="Bonds A."/>
            <person name="Quandt C.A."/>
            <person name="Barry K."/>
            <person name="Liu P."/>
            <person name="Grigoriev I."/>
            <person name="Longcore J.E."/>
            <person name="James T.Y."/>
        </authorList>
    </citation>
    <scope>NUCLEOTIDE SEQUENCE</scope>
    <source>
        <strain evidence="1">JEL0476</strain>
    </source>
</reference>
<gene>
    <name evidence="1" type="ORF">HK099_003231</name>
</gene>
<accession>A0AAD5XUC7</accession>
<dbReference type="InterPro" id="IPR006439">
    <property type="entry name" value="HAD-SF_hydro_IA"/>
</dbReference>
<comment type="caution">
    <text evidence="1">The sequence shown here is derived from an EMBL/GenBank/DDBJ whole genome shotgun (WGS) entry which is preliminary data.</text>
</comment>
<dbReference type="PRINTS" id="PR00413">
    <property type="entry name" value="HADHALOGNASE"/>
</dbReference>
<dbReference type="Gene3D" id="3.40.50.1000">
    <property type="entry name" value="HAD superfamily/HAD-like"/>
    <property type="match status" value="1"/>
</dbReference>
<name>A0AAD5XUC7_9FUNG</name>
<proteinExistence type="predicted"/>